<dbReference type="InterPro" id="IPR010982">
    <property type="entry name" value="Lambda_DNA-bd_dom_sf"/>
</dbReference>
<accession>G5HGP2</accession>
<dbReference type="Pfam" id="PF01381">
    <property type="entry name" value="HTH_3"/>
    <property type="match status" value="1"/>
</dbReference>
<dbReference type="Proteomes" id="UP000003763">
    <property type="component" value="Unassembled WGS sequence"/>
</dbReference>
<protein>
    <recommendedName>
        <fullName evidence="1">HTH cro/C1-type domain-containing protein</fullName>
    </recommendedName>
</protein>
<gene>
    <name evidence="2" type="ORF">HMPREF9469_01811</name>
</gene>
<sequence>MRLDNRKLLIIMAEKETGVRALARLSGVSAASISNYIRGNSSPTLQSLGKISKGLGIRVTEILQDEETKKEQTR</sequence>
<comment type="caution">
    <text evidence="2">The sequence shown here is derived from an EMBL/GenBank/DDBJ whole genome shotgun (WGS) entry which is preliminary data.</text>
</comment>
<dbReference type="RefSeq" id="WP_007861168.1">
    <property type="nucleotide sequence ID" value="NZ_JH376420.1"/>
</dbReference>
<proteinExistence type="predicted"/>
<dbReference type="InterPro" id="IPR001387">
    <property type="entry name" value="Cro/C1-type_HTH"/>
</dbReference>
<dbReference type="eggNOG" id="COG1396">
    <property type="taxonomic scope" value="Bacteria"/>
</dbReference>
<dbReference type="Gene3D" id="1.10.260.40">
    <property type="entry name" value="lambda repressor-like DNA-binding domains"/>
    <property type="match status" value="1"/>
</dbReference>
<evidence type="ECO:0000313" key="3">
    <source>
        <dbReference type="Proteomes" id="UP000003763"/>
    </source>
</evidence>
<dbReference type="AlphaFoldDB" id="G5HGP2"/>
<organism evidence="2 3">
    <name type="scientific">[Clostridium] citroniae WAL-17108</name>
    <dbReference type="NCBI Taxonomy" id="742733"/>
    <lineage>
        <taxon>Bacteria</taxon>
        <taxon>Bacillati</taxon>
        <taxon>Bacillota</taxon>
        <taxon>Clostridia</taxon>
        <taxon>Lachnospirales</taxon>
        <taxon>Lachnospiraceae</taxon>
        <taxon>Enterocloster</taxon>
    </lineage>
</organism>
<name>G5HGP2_9FIRM</name>
<dbReference type="HOGENOM" id="CLU_066192_61_1_9"/>
<dbReference type="GO" id="GO:0003677">
    <property type="term" value="F:DNA binding"/>
    <property type="evidence" value="ECO:0007669"/>
    <property type="project" value="InterPro"/>
</dbReference>
<evidence type="ECO:0000259" key="1">
    <source>
        <dbReference type="PROSITE" id="PS50943"/>
    </source>
</evidence>
<evidence type="ECO:0000313" key="2">
    <source>
        <dbReference type="EMBL" id="EHE99242.1"/>
    </source>
</evidence>
<feature type="domain" description="HTH cro/C1-type" evidence="1">
    <location>
        <begin position="20"/>
        <end position="62"/>
    </location>
</feature>
<dbReference type="PROSITE" id="PS50943">
    <property type="entry name" value="HTH_CROC1"/>
    <property type="match status" value="1"/>
</dbReference>
<dbReference type="CDD" id="cd00093">
    <property type="entry name" value="HTH_XRE"/>
    <property type="match status" value="1"/>
</dbReference>
<dbReference type="SMART" id="SM00530">
    <property type="entry name" value="HTH_XRE"/>
    <property type="match status" value="1"/>
</dbReference>
<dbReference type="SUPFAM" id="SSF47413">
    <property type="entry name" value="lambda repressor-like DNA-binding domains"/>
    <property type="match status" value="1"/>
</dbReference>
<dbReference type="EMBL" id="ADLJ01000014">
    <property type="protein sequence ID" value="EHE99242.1"/>
    <property type="molecule type" value="Genomic_DNA"/>
</dbReference>
<reference evidence="2 3" key="1">
    <citation type="submission" date="2011-08" db="EMBL/GenBank/DDBJ databases">
        <title>The Genome Sequence of Clostridium citroniae WAL-17108.</title>
        <authorList>
            <consortium name="The Broad Institute Genome Sequencing Platform"/>
            <person name="Earl A."/>
            <person name="Ward D."/>
            <person name="Feldgarden M."/>
            <person name="Gevers D."/>
            <person name="Finegold S.M."/>
            <person name="Summanen P.H."/>
            <person name="Molitoris D.R."/>
            <person name="Vaisanen M.L."/>
            <person name="Daigneault M."/>
            <person name="Allen-Vercoe E."/>
            <person name="Young S.K."/>
            <person name="Zeng Q."/>
            <person name="Gargeya S."/>
            <person name="Fitzgerald M."/>
            <person name="Haas B."/>
            <person name="Abouelleil A."/>
            <person name="Alvarado L."/>
            <person name="Arachchi H.M."/>
            <person name="Berlin A."/>
            <person name="Brown A."/>
            <person name="Chapman S.B."/>
            <person name="Chen Z."/>
            <person name="Dunbar C."/>
            <person name="Freedman E."/>
            <person name="Gearin G."/>
            <person name="Gellesch M."/>
            <person name="Goldberg J."/>
            <person name="Griggs A."/>
            <person name="Gujja S."/>
            <person name="Heiman D."/>
            <person name="Howarth C."/>
            <person name="Larson L."/>
            <person name="Lui A."/>
            <person name="MacDonald P.J.P."/>
            <person name="Montmayeur A."/>
            <person name="Murphy C."/>
            <person name="Neiman D."/>
            <person name="Pearson M."/>
            <person name="Priest M."/>
            <person name="Roberts A."/>
            <person name="Saif S."/>
            <person name="Shea T."/>
            <person name="Shenoy N."/>
            <person name="Sisk P."/>
            <person name="Stolte C."/>
            <person name="Sykes S."/>
            <person name="Wortman J."/>
            <person name="Nusbaum C."/>
            <person name="Birren B."/>
        </authorList>
    </citation>
    <scope>NUCLEOTIDE SEQUENCE [LARGE SCALE GENOMIC DNA]</scope>
    <source>
        <strain evidence="2 3">WAL-17108</strain>
    </source>
</reference>